<sequence>MTGCFSPFNSCGSTELNPGSPASFWMTMFLEKSGVARTGPAHKPSFSQLNARSIYAIHCTPVSYFG</sequence>
<reference evidence="1" key="2">
    <citation type="journal article" date="2015" name="Fish Shellfish Immunol.">
        <title>Early steps in the European eel (Anguilla anguilla)-Vibrio vulnificus interaction in the gills: Role of the RtxA13 toxin.</title>
        <authorList>
            <person name="Callol A."/>
            <person name="Pajuelo D."/>
            <person name="Ebbesson L."/>
            <person name="Teles M."/>
            <person name="MacKenzie S."/>
            <person name="Amaro C."/>
        </authorList>
    </citation>
    <scope>NUCLEOTIDE SEQUENCE</scope>
</reference>
<protein>
    <submittedName>
        <fullName evidence="1">Uncharacterized protein</fullName>
    </submittedName>
</protein>
<proteinExistence type="predicted"/>
<organism evidence="1">
    <name type="scientific">Anguilla anguilla</name>
    <name type="common">European freshwater eel</name>
    <name type="synonym">Muraena anguilla</name>
    <dbReference type="NCBI Taxonomy" id="7936"/>
    <lineage>
        <taxon>Eukaryota</taxon>
        <taxon>Metazoa</taxon>
        <taxon>Chordata</taxon>
        <taxon>Craniata</taxon>
        <taxon>Vertebrata</taxon>
        <taxon>Euteleostomi</taxon>
        <taxon>Actinopterygii</taxon>
        <taxon>Neopterygii</taxon>
        <taxon>Teleostei</taxon>
        <taxon>Anguilliformes</taxon>
        <taxon>Anguillidae</taxon>
        <taxon>Anguilla</taxon>
    </lineage>
</organism>
<dbReference type="AlphaFoldDB" id="A0A0E9TTV3"/>
<accession>A0A0E9TTV3</accession>
<reference evidence="1" key="1">
    <citation type="submission" date="2014-11" db="EMBL/GenBank/DDBJ databases">
        <authorList>
            <person name="Amaro Gonzalez C."/>
        </authorList>
    </citation>
    <scope>NUCLEOTIDE SEQUENCE</scope>
</reference>
<evidence type="ECO:0000313" key="1">
    <source>
        <dbReference type="EMBL" id="JAH56173.1"/>
    </source>
</evidence>
<name>A0A0E9TTV3_ANGAN</name>
<dbReference type="EMBL" id="GBXM01052404">
    <property type="protein sequence ID" value="JAH56173.1"/>
    <property type="molecule type" value="Transcribed_RNA"/>
</dbReference>